<dbReference type="EMBL" id="JAUSVL010000001">
    <property type="protein sequence ID" value="MDQ0289731.1"/>
    <property type="molecule type" value="Genomic_DNA"/>
</dbReference>
<dbReference type="PANTHER" id="PTHR37947:SF1">
    <property type="entry name" value="BLL2462 PROTEIN"/>
    <property type="match status" value="1"/>
</dbReference>
<dbReference type="InterPro" id="IPR029062">
    <property type="entry name" value="Class_I_gatase-like"/>
</dbReference>
<dbReference type="Gene3D" id="3.40.50.880">
    <property type="match status" value="1"/>
</dbReference>
<evidence type="ECO:0000313" key="3">
    <source>
        <dbReference type="Proteomes" id="UP001238163"/>
    </source>
</evidence>
<feature type="transmembrane region" description="Helical" evidence="1">
    <location>
        <begin position="704"/>
        <end position="721"/>
    </location>
</feature>
<keyword evidence="1" id="KW-0812">Transmembrane</keyword>
<sequence>MISHWEPAMPWWLIALWLLAMIAITAWSYRQFSDKIGRSYRLFMLVCGLVALLAAALLLMQPMRVLRTPEAGSFRCVVLADQSLSMETRDGGAGQARSDALGEVLAARPPALDTLTSQGRLEYYGFAEDTHAMAFADGQPLLETLPGRTALGNTLQQLLSDAEKGLALGAVVLLSDGRSNSGEPPMEVVKRYRARGIPISCVGFGSARAPWDLSISTRQDGLRVQRDQSFAVNATVTNHFPEAKTVVITAADRGMVLAEKTIVVPANASVDTALTLSAANPGFHTYALRLQPTSGDSRPDNDLDFIGVDVQEPPTLRVLYLGGGLDWEWRFLRLLAENNELLHFSAIIQMGPGSFYHSGLNDEQRKETPAFPDKAAFYRDFHAVILDARAAAAISAEGVTALESFVANKGGGLLLRGPLDLLPPALAAIIPQHLPGGRVVVPALRLEPNPDFVFNRDFAGILRTGRGLWLPHNTPLWVAGDLKRAARVALALPYATQSMPALAAQGYGAGRAATMAVESTWRWHLGDNSRDELHQVFWTHLLTWLGEVGKPQFRMHCRGVKAPLGDELAIDVSVLGADFLPAPDAQVSARVTAPDGSERQIPMEPAPDEVGRYTALYIPTQPGEHQVLYEVRLPEQPLLESGTSFVARQSGVEAEDTAFNEALLRDIARVSGGEYFAPEEFRRARRVPLSSSVPMQTTTRPMTSSWLLFAVLTGALLLLWWSRRRIGLK</sequence>
<gene>
    <name evidence="2" type="ORF">J3R75_001838</name>
</gene>
<accession>A0AAE3VGA6</accession>
<dbReference type="SUPFAM" id="SSF52317">
    <property type="entry name" value="Class I glutamine amidotransferase-like"/>
    <property type="match status" value="1"/>
</dbReference>
<name>A0AAE3VGA6_9BACT</name>
<dbReference type="InterPro" id="IPR017868">
    <property type="entry name" value="Filamin/ABP280_repeat-like"/>
</dbReference>
<evidence type="ECO:0008006" key="4">
    <source>
        <dbReference type="Google" id="ProtNLM"/>
    </source>
</evidence>
<organism evidence="2 3">
    <name type="scientific">Oligosphaera ethanolica</name>
    <dbReference type="NCBI Taxonomy" id="760260"/>
    <lineage>
        <taxon>Bacteria</taxon>
        <taxon>Pseudomonadati</taxon>
        <taxon>Lentisphaerota</taxon>
        <taxon>Oligosphaeria</taxon>
        <taxon>Oligosphaerales</taxon>
        <taxon>Oligosphaeraceae</taxon>
        <taxon>Oligosphaera</taxon>
    </lineage>
</organism>
<evidence type="ECO:0000256" key="1">
    <source>
        <dbReference type="SAM" id="Phobius"/>
    </source>
</evidence>
<dbReference type="InterPro" id="IPR036465">
    <property type="entry name" value="vWFA_dom_sf"/>
</dbReference>
<evidence type="ECO:0000313" key="2">
    <source>
        <dbReference type="EMBL" id="MDQ0289731.1"/>
    </source>
</evidence>
<dbReference type="SUPFAM" id="SSF53300">
    <property type="entry name" value="vWA-like"/>
    <property type="match status" value="1"/>
</dbReference>
<comment type="caution">
    <text evidence="2">The sequence shown here is derived from an EMBL/GenBank/DDBJ whole genome shotgun (WGS) entry which is preliminary data.</text>
</comment>
<keyword evidence="1" id="KW-1133">Transmembrane helix</keyword>
<feature type="transmembrane region" description="Helical" evidence="1">
    <location>
        <begin position="42"/>
        <end position="60"/>
    </location>
</feature>
<dbReference type="PANTHER" id="PTHR37947">
    <property type="entry name" value="BLL2462 PROTEIN"/>
    <property type="match status" value="1"/>
</dbReference>
<dbReference type="PROSITE" id="PS50194">
    <property type="entry name" value="FILAMIN_REPEAT"/>
    <property type="match status" value="1"/>
</dbReference>
<dbReference type="Proteomes" id="UP001238163">
    <property type="component" value="Unassembled WGS sequence"/>
</dbReference>
<dbReference type="Gene3D" id="3.40.50.410">
    <property type="entry name" value="von Willebrand factor, type A domain"/>
    <property type="match status" value="1"/>
</dbReference>
<proteinExistence type="predicted"/>
<feature type="transmembrane region" description="Helical" evidence="1">
    <location>
        <begin position="12"/>
        <end position="30"/>
    </location>
</feature>
<dbReference type="CDD" id="cd00198">
    <property type="entry name" value="vWFA"/>
    <property type="match status" value="1"/>
</dbReference>
<reference evidence="2" key="1">
    <citation type="submission" date="2023-07" db="EMBL/GenBank/DDBJ databases">
        <title>Genomic Encyclopedia of Type Strains, Phase IV (KMG-IV): sequencing the most valuable type-strain genomes for metagenomic binning, comparative biology and taxonomic classification.</title>
        <authorList>
            <person name="Goeker M."/>
        </authorList>
    </citation>
    <scope>NUCLEOTIDE SEQUENCE</scope>
    <source>
        <strain evidence="2">DSM 24202</strain>
    </source>
</reference>
<dbReference type="AlphaFoldDB" id="A0AAE3VGA6"/>
<dbReference type="RefSeq" id="WP_307261185.1">
    <property type="nucleotide sequence ID" value="NZ_JAUSVL010000001.1"/>
</dbReference>
<keyword evidence="1" id="KW-0472">Membrane</keyword>
<keyword evidence="3" id="KW-1185">Reference proteome</keyword>
<protein>
    <recommendedName>
        <fullName evidence="4">VWFA domain-containing protein</fullName>
    </recommendedName>
</protein>